<evidence type="ECO:0000256" key="6">
    <source>
        <dbReference type="ARBA" id="ARBA00022741"/>
    </source>
</evidence>
<evidence type="ECO:0000256" key="5">
    <source>
        <dbReference type="ARBA" id="ARBA00022475"/>
    </source>
</evidence>
<gene>
    <name evidence="17" type="primary">flhF</name>
    <name evidence="17" type="ORF">ABHF33_11485</name>
</gene>
<dbReference type="PANTHER" id="PTHR43134">
    <property type="entry name" value="SIGNAL RECOGNITION PARTICLE RECEPTOR SUBUNIT ALPHA"/>
    <property type="match status" value="1"/>
</dbReference>
<evidence type="ECO:0000256" key="10">
    <source>
        <dbReference type="ARBA" id="ARBA00023136"/>
    </source>
</evidence>
<reference evidence="17" key="1">
    <citation type="submission" date="2024-05" db="EMBL/GenBank/DDBJ databases">
        <authorList>
            <person name="Yang L."/>
            <person name="Pan L."/>
        </authorList>
    </citation>
    <scope>NUCLEOTIDE SEQUENCE</scope>
    <source>
        <strain evidence="17">FCG-7</strain>
    </source>
</reference>
<keyword evidence="8" id="KW-0653">Protein transport</keyword>
<dbReference type="SUPFAM" id="SSF52540">
    <property type="entry name" value="P-loop containing nucleoside triphosphate hydrolases"/>
    <property type="match status" value="1"/>
</dbReference>
<keyword evidence="9" id="KW-0342">GTP-binding</keyword>
<dbReference type="CDD" id="cd17873">
    <property type="entry name" value="FlhF"/>
    <property type="match status" value="1"/>
</dbReference>
<dbReference type="SMART" id="SM00382">
    <property type="entry name" value="AAA"/>
    <property type="match status" value="1"/>
</dbReference>
<keyword evidence="17" id="KW-0282">Flagellum</keyword>
<evidence type="ECO:0000259" key="15">
    <source>
        <dbReference type="SMART" id="SM00382"/>
    </source>
</evidence>
<dbReference type="SMART" id="SM00962">
    <property type="entry name" value="SRP54"/>
    <property type="match status" value="1"/>
</dbReference>
<dbReference type="Gene3D" id="3.40.50.300">
    <property type="entry name" value="P-loop containing nucleotide triphosphate hydrolases"/>
    <property type="match status" value="1"/>
</dbReference>
<organism evidence="17">
    <name type="scientific">Chitinibacter mangrovi</name>
    <dbReference type="NCBI Taxonomy" id="3153927"/>
    <lineage>
        <taxon>Bacteria</taxon>
        <taxon>Pseudomonadati</taxon>
        <taxon>Pseudomonadota</taxon>
        <taxon>Betaproteobacteria</taxon>
        <taxon>Neisseriales</taxon>
        <taxon>Chitinibacteraceae</taxon>
        <taxon>Chitinibacter</taxon>
    </lineage>
</organism>
<dbReference type="GO" id="GO:0005525">
    <property type="term" value="F:GTP binding"/>
    <property type="evidence" value="ECO:0007669"/>
    <property type="project" value="UniProtKB-UniRule"/>
</dbReference>
<keyword evidence="11" id="KW-1006">Bacterial flagellum protein export</keyword>
<dbReference type="InterPro" id="IPR003593">
    <property type="entry name" value="AAA+_ATPase"/>
</dbReference>
<dbReference type="AlphaFoldDB" id="A0AAU7F783"/>
<dbReference type="InterPro" id="IPR020006">
    <property type="entry name" value="FlhF"/>
</dbReference>
<proteinExistence type="inferred from homology"/>
<feature type="compositionally biased region" description="Polar residues" evidence="14">
    <location>
        <begin position="144"/>
        <end position="155"/>
    </location>
</feature>
<feature type="compositionally biased region" description="Basic and acidic residues" evidence="14">
    <location>
        <begin position="158"/>
        <end position="180"/>
    </location>
</feature>
<dbReference type="InterPro" id="IPR027417">
    <property type="entry name" value="P-loop_NTPase"/>
</dbReference>
<keyword evidence="5" id="KW-1003">Cell membrane</keyword>
<keyword evidence="10" id="KW-0472">Membrane</keyword>
<keyword evidence="6" id="KW-0547">Nucleotide-binding</keyword>
<accession>A0AAU7F783</accession>
<evidence type="ECO:0000259" key="16">
    <source>
        <dbReference type="SMART" id="SM00962"/>
    </source>
</evidence>
<evidence type="ECO:0000256" key="9">
    <source>
        <dbReference type="ARBA" id="ARBA00023134"/>
    </source>
</evidence>
<keyword evidence="17" id="KW-0966">Cell projection</keyword>
<dbReference type="NCBIfam" id="TIGR03499">
    <property type="entry name" value="FlhF"/>
    <property type="match status" value="1"/>
</dbReference>
<evidence type="ECO:0000256" key="14">
    <source>
        <dbReference type="SAM" id="MobiDB-lite"/>
    </source>
</evidence>
<evidence type="ECO:0000256" key="11">
    <source>
        <dbReference type="ARBA" id="ARBA00023225"/>
    </source>
</evidence>
<feature type="domain" description="SRP54-type proteins GTP-binding" evidence="16">
    <location>
        <begin position="312"/>
        <end position="502"/>
    </location>
</feature>
<evidence type="ECO:0000256" key="13">
    <source>
        <dbReference type="NCBIfam" id="TIGR03499"/>
    </source>
</evidence>
<dbReference type="InterPro" id="IPR000897">
    <property type="entry name" value="SRP54_GTPase_dom"/>
</dbReference>
<dbReference type="GO" id="GO:0044781">
    <property type="term" value="P:bacterial-type flagellum organization"/>
    <property type="evidence" value="ECO:0007669"/>
    <property type="project" value="UniProtKB-UniRule"/>
</dbReference>
<dbReference type="Pfam" id="PF00448">
    <property type="entry name" value="SRP54"/>
    <property type="match status" value="1"/>
</dbReference>
<feature type="region of interest" description="Disordered" evidence="14">
    <location>
        <begin position="98"/>
        <end position="195"/>
    </location>
</feature>
<dbReference type="GO" id="GO:0005886">
    <property type="term" value="C:plasma membrane"/>
    <property type="evidence" value="ECO:0007669"/>
    <property type="project" value="UniProtKB-SubCell"/>
</dbReference>
<evidence type="ECO:0000256" key="1">
    <source>
        <dbReference type="ARBA" id="ARBA00004413"/>
    </source>
</evidence>
<evidence type="ECO:0000256" key="7">
    <source>
        <dbReference type="ARBA" id="ARBA00022795"/>
    </source>
</evidence>
<dbReference type="GO" id="GO:0005047">
    <property type="term" value="F:signal recognition particle binding"/>
    <property type="evidence" value="ECO:0007669"/>
    <property type="project" value="TreeGrafter"/>
</dbReference>
<comment type="function">
    <text evidence="12">Necessary for flagellar biosynthesis. May be involved in translocation of the flagellum.</text>
</comment>
<protein>
    <recommendedName>
        <fullName evidence="3 13">Flagellar biosynthesis protein FlhF</fullName>
    </recommendedName>
</protein>
<dbReference type="PANTHER" id="PTHR43134:SF3">
    <property type="entry name" value="FLAGELLAR BIOSYNTHESIS PROTEIN FLHF"/>
    <property type="match status" value="1"/>
</dbReference>
<evidence type="ECO:0000256" key="4">
    <source>
        <dbReference type="ARBA" id="ARBA00022448"/>
    </source>
</evidence>
<keyword evidence="7" id="KW-1005">Bacterial flagellum biogenesis</keyword>
<sequence length="539" mass="58611">MVVKKFFGATTREALRQVRDELGPDALILSNRQVAGGGIEIMAVADADVAALTNVQTVATPPKPSPRAAQNGARLMNSAQTEAPGIAKALARSYAIPDDEQEPSPADIGYEAPSVLRSNRQPRPAEARPETRYDTQREEIPLSQFINQSVNQSASQRTQERTPERQPERRVDRSAERVAETARPAPPRRAAPVVEPRTLPTFSFEDEPAKPTAPAVDQEAMQDIAREIRMLRGLLESQMAGMAWGELSKHAPEKLEILRQLLGAGFCAALSRQLIDKMPGGMSLDTGVKWVKAALAHNLPATGASDDLVARGGVYALIGPTGVGKTTTVAKLAARAALAYGPQSVALLTTDSYRIGAHDQLRIYGRILGVPVHDVKDETDLQLTLGELSDRHLVLIDTVGMGQRDQRIGEQLAMLGHDNVGTILLLAANAQAGTLDDVARRYRNHHLLGCILTKLDETVALGGCLDVAIRHKLPLQFVTNGQRVPEDLHRANLAYLLDRAFKTQQDQSVFQLQRDEYPLYMSTQDIPTDFTLSLGGARA</sequence>
<comment type="similarity">
    <text evidence="2">Belongs to the GTP-binding SRP family.</text>
</comment>
<evidence type="ECO:0000256" key="12">
    <source>
        <dbReference type="ARBA" id="ARBA00025337"/>
    </source>
</evidence>
<dbReference type="InterPro" id="IPR047040">
    <property type="entry name" value="FlhF__GTPase_dom"/>
</dbReference>
<evidence type="ECO:0000313" key="17">
    <source>
        <dbReference type="EMBL" id="XBL99685.1"/>
    </source>
</evidence>
<feature type="compositionally biased region" description="Basic and acidic residues" evidence="14">
    <location>
        <begin position="123"/>
        <end position="140"/>
    </location>
</feature>
<evidence type="ECO:0000256" key="2">
    <source>
        <dbReference type="ARBA" id="ARBA00008531"/>
    </source>
</evidence>
<keyword evidence="4" id="KW-0813">Transport</keyword>
<name>A0AAU7F783_9NEIS</name>
<comment type="subcellular location">
    <subcellularLocation>
        <location evidence="1">Cell membrane</location>
        <topology evidence="1">Peripheral membrane protein</topology>
        <orientation evidence="1">Cytoplasmic side</orientation>
    </subcellularLocation>
</comment>
<feature type="domain" description="AAA+ ATPase" evidence="15">
    <location>
        <begin position="311"/>
        <end position="450"/>
    </location>
</feature>
<dbReference type="GO" id="GO:0006614">
    <property type="term" value="P:SRP-dependent cotranslational protein targeting to membrane"/>
    <property type="evidence" value="ECO:0007669"/>
    <property type="project" value="UniProtKB-UniRule"/>
</dbReference>
<keyword evidence="17" id="KW-0969">Cilium</keyword>
<dbReference type="FunFam" id="3.40.50.300:FF:000695">
    <property type="entry name" value="Flagellar biosynthesis regulator FlhF"/>
    <property type="match status" value="1"/>
</dbReference>
<dbReference type="Gene3D" id="1.20.120.1380">
    <property type="entry name" value="Flagellar FlhF biosynthesis protein, N domain"/>
    <property type="match status" value="1"/>
</dbReference>
<dbReference type="GO" id="GO:0003924">
    <property type="term" value="F:GTPase activity"/>
    <property type="evidence" value="ECO:0007669"/>
    <property type="project" value="UniProtKB-UniRule"/>
</dbReference>
<dbReference type="RefSeq" id="WP_348944092.1">
    <property type="nucleotide sequence ID" value="NZ_CP157355.1"/>
</dbReference>
<evidence type="ECO:0000256" key="8">
    <source>
        <dbReference type="ARBA" id="ARBA00022927"/>
    </source>
</evidence>
<dbReference type="GO" id="GO:0015031">
    <property type="term" value="P:protein transport"/>
    <property type="evidence" value="ECO:0007669"/>
    <property type="project" value="UniProtKB-KW"/>
</dbReference>
<dbReference type="EMBL" id="CP157355">
    <property type="protein sequence ID" value="XBL99685.1"/>
    <property type="molecule type" value="Genomic_DNA"/>
</dbReference>
<evidence type="ECO:0000256" key="3">
    <source>
        <dbReference type="ARBA" id="ARBA00014919"/>
    </source>
</evidence>
<dbReference type="KEGG" id="cmav:ABHF33_11485"/>